<sequence>MSAIVCGKRSFFEELTVSSPPVSKRIRCSSSSPVRFSPPRSNTLASNPASFNFFSSSASSSSTSIEQLAAIFPDMDNQLLEKALEECGDDLDSAIRSLNELRLASVENFSSAVAKSNVIDKANVPPQVCVRLFAICGEYWVLWNTMENLLLISFHSDGRDDCKILWKYSVFFIVLDHSTERNLVHYGSRIWALGWWCFFGIDGVLNGKQYFVVGLAPVDSEAHPTEDPSASAHLSMDGMEWVELFVREMTSASNIDDARARASRALEALEKSICTRAGAETAKSFNQENMMLKEQMQILIQENSILKRAVSIQHERQKEFEESSQELQQLKQLVSQYQDQLRTLEVNNYALTLHLKQAQQSSSMPGRFHPDVF</sequence>
<reference evidence="3 4" key="1">
    <citation type="journal article" date="2023" name="Int. J. Mol. Sci.">
        <title>De Novo Assembly and Annotation of 11 Diverse Shrub Willow (Salix) Genomes Reveals Novel Gene Organization in Sex-Linked Regions.</title>
        <authorList>
            <person name="Hyden B."/>
            <person name="Feng K."/>
            <person name="Yates T.B."/>
            <person name="Jawdy S."/>
            <person name="Cereghino C."/>
            <person name="Smart L.B."/>
            <person name="Muchero W."/>
        </authorList>
    </citation>
    <scope>NUCLEOTIDE SEQUENCE [LARGE SCALE GENOMIC DNA]</scope>
    <source>
        <tissue evidence="3">Shoot tip</tissue>
    </source>
</reference>
<dbReference type="InterPro" id="IPR003892">
    <property type="entry name" value="CUE"/>
</dbReference>
<dbReference type="PANTHER" id="PTHR31245">
    <property type="entry name" value="UBIQUITIN SYSTEM COMPONENT CUE PROTEIN"/>
    <property type="match status" value="1"/>
</dbReference>
<dbReference type="AlphaFoldDB" id="A0AAD6NWZ3"/>
<organism evidence="3 4">
    <name type="scientific">Salix udensis</name>
    <dbReference type="NCBI Taxonomy" id="889485"/>
    <lineage>
        <taxon>Eukaryota</taxon>
        <taxon>Viridiplantae</taxon>
        <taxon>Streptophyta</taxon>
        <taxon>Embryophyta</taxon>
        <taxon>Tracheophyta</taxon>
        <taxon>Spermatophyta</taxon>
        <taxon>Magnoliopsida</taxon>
        <taxon>eudicotyledons</taxon>
        <taxon>Gunneridae</taxon>
        <taxon>Pentapetalae</taxon>
        <taxon>rosids</taxon>
        <taxon>fabids</taxon>
        <taxon>Malpighiales</taxon>
        <taxon>Salicaceae</taxon>
        <taxon>Saliceae</taxon>
        <taxon>Salix</taxon>
    </lineage>
</organism>
<name>A0AAD6NWZ3_9ROSI</name>
<gene>
    <name evidence="3" type="ORF">OIU84_011399</name>
</gene>
<dbReference type="Proteomes" id="UP001162972">
    <property type="component" value="Chromosome 6"/>
</dbReference>
<proteinExistence type="predicted"/>
<feature type="domain" description="CUE" evidence="2">
    <location>
        <begin position="60"/>
        <end position="103"/>
    </location>
</feature>
<evidence type="ECO:0000259" key="2">
    <source>
        <dbReference type="PROSITE" id="PS51140"/>
    </source>
</evidence>
<dbReference type="Gene3D" id="1.10.8.10">
    <property type="entry name" value="DNA helicase RuvA subunit, C-terminal domain"/>
    <property type="match status" value="1"/>
</dbReference>
<dbReference type="PANTHER" id="PTHR31245:SF1">
    <property type="entry name" value="UBIQUITIN SYSTEM COMPONENT CUE PROTEIN"/>
    <property type="match status" value="1"/>
</dbReference>
<accession>A0AAD6NWZ3</accession>
<evidence type="ECO:0000313" key="4">
    <source>
        <dbReference type="Proteomes" id="UP001162972"/>
    </source>
</evidence>
<feature type="coiled-coil region" evidence="1">
    <location>
        <begin position="282"/>
        <end position="347"/>
    </location>
</feature>
<dbReference type="EMBL" id="JAPFFJ010000016">
    <property type="protein sequence ID" value="KAJ6408085.1"/>
    <property type="molecule type" value="Genomic_DNA"/>
</dbReference>
<keyword evidence="4" id="KW-1185">Reference proteome</keyword>
<dbReference type="Pfam" id="PF02845">
    <property type="entry name" value="CUE"/>
    <property type="match status" value="1"/>
</dbReference>
<protein>
    <recommendedName>
        <fullName evidence="2">CUE domain-containing protein</fullName>
    </recommendedName>
</protein>
<comment type="caution">
    <text evidence="3">The sequence shown here is derived from an EMBL/GenBank/DDBJ whole genome shotgun (WGS) entry which is preliminary data.</text>
</comment>
<keyword evidence="1" id="KW-0175">Coiled coil</keyword>
<dbReference type="CDD" id="cd14279">
    <property type="entry name" value="CUE"/>
    <property type="match status" value="1"/>
</dbReference>
<dbReference type="InterPro" id="IPR009060">
    <property type="entry name" value="UBA-like_sf"/>
</dbReference>
<dbReference type="SUPFAM" id="SSF46934">
    <property type="entry name" value="UBA-like"/>
    <property type="match status" value="1"/>
</dbReference>
<dbReference type="GO" id="GO:0043130">
    <property type="term" value="F:ubiquitin binding"/>
    <property type="evidence" value="ECO:0007669"/>
    <property type="project" value="InterPro"/>
</dbReference>
<evidence type="ECO:0000313" key="3">
    <source>
        <dbReference type="EMBL" id="KAJ6408085.1"/>
    </source>
</evidence>
<dbReference type="PROSITE" id="PS51140">
    <property type="entry name" value="CUE"/>
    <property type="match status" value="1"/>
</dbReference>
<evidence type="ECO:0000256" key="1">
    <source>
        <dbReference type="SAM" id="Coils"/>
    </source>
</evidence>